<keyword evidence="3" id="KW-1185">Reference proteome</keyword>
<dbReference type="RefSeq" id="WP_094094263.1">
    <property type="nucleotide sequence ID" value="NZ_BMHF01000014.1"/>
</dbReference>
<name>A0ABQ1GM68_9BACL</name>
<feature type="transmembrane region" description="Helical" evidence="1">
    <location>
        <begin position="76"/>
        <end position="101"/>
    </location>
</feature>
<gene>
    <name evidence="2" type="ORF">GCM10010917_34660</name>
</gene>
<accession>A0ABQ1GM68</accession>
<evidence type="ECO:0000313" key="3">
    <source>
        <dbReference type="Proteomes" id="UP000609323"/>
    </source>
</evidence>
<organism evidence="2 3">
    <name type="scientific">Paenibacillus physcomitrellae</name>
    <dbReference type="NCBI Taxonomy" id="1619311"/>
    <lineage>
        <taxon>Bacteria</taxon>
        <taxon>Bacillati</taxon>
        <taxon>Bacillota</taxon>
        <taxon>Bacilli</taxon>
        <taxon>Bacillales</taxon>
        <taxon>Paenibacillaceae</taxon>
        <taxon>Paenibacillus</taxon>
    </lineage>
</organism>
<dbReference type="EMBL" id="BMHF01000014">
    <property type="protein sequence ID" value="GGA46420.1"/>
    <property type="molecule type" value="Genomic_DNA"/>
</dbReference>
<keyword evidence="1" id="KW-0472">Membrane</keyword>
<keyword evidence="1" id="KW-1133">Transmembrane helix</keyword>
<protein>
    <submittedName>
        <fullName evidence="2">Uncharacterized protein</fullName>
    </submittedName>
</protein>
<reference evidence="3" key="1">
    <citation type="journal article" date="2019" name="Int. J. Syst. Evol. Microbiol.">
        <title>The Global Catalogue of Microorganisms (GCM) 10K type strain sequencing project: providing services to taxonomists for standard genome sequencing and annotation.</title>
        <authorList>
            <consortium name="The Broad Institute Genomics Platform"/>
            <consortium name="The Broad Institute Genome Sequencing Center for Infectious Disease"/>
            <person name="Wu L."/>
            <person name="Ma J."/>
        </authorList>
    </citation>
    <scope>NUCLEOTIDE SEQUENCE [LARGE SCALE GENOMIC DNA]</scope>
    <source>
        <strain evidence="3">CGMCC 1.15044</strain>
    </source>
</reference>
<evidence type="ECO:0000256" key="1">
    <source>
        <dbReference type="SAM" id="Phobius"/>
    </source>
</evidence>
<feature type="transmembrane region" description="Helical" evidence="1">
    <location>
        <begin position="121"/>
        <end position="140"/>
    </location>
</feature>
<comment type="caution">
    <text evidence="2">The sequence shown here is derived from an EMBL/GenBank/DDBJ whole genome shotgun (WGS) entry which is preliminary data.</text>
</comment>
<evidence type="ECO:0000313" key="2">
    <source>
        <dbReference type="EMBL" id="GGA46420.1"/>
    </source>
</evidence>
<keyword evidence="1" id="KW-0812">Transmembrane</keyword>
<feature type="transmembrane region" description="Helical" evidence="1">
    <location>
        <begin position="12"/>
        <end position="31"/>
    </location>
</feature>
<sequence>MFQLRLKRFRLSHAGLGLTYAGIGYIGLFAAGYCNHIYWTHPMLQHAALTLYIVSVLFLAWRIYAKADKRGNNAALLMVGLEVISILGCIRYPVLFIPWIVLVPWIAAGKAHTSLKVIGGLLHLPAALLLLVILIVRVTVAQLTLAEVDSPDGRHIAWVKMINFGAAGGGTVGELGTRYGPFVRTKQLYTGPYREESKVEWEGDRYFTIDGFKVDSQSSKLAKDHS</sequence>
<feature type="transmembrane region" description="Helical" evidence="1">
    <location>
        <begin position="43"/>
        <end position="64"/>
    </location>
</feature>
<proteinExistence type="predicted"/>
<dbReference type="Proteomes" id="UP000609323">
    <property type="component" value="Unassembled WGS sequence"/>
</dbReference>